<evidence type="ECO:0000313" key="3">
    <source>
        <dbReference type="Proteomes" id="UP000663834"/>
    </source>
</evidence>
<dbReference type="AlphaFoldDB" id="A0A815XDP2"/>
<reference evidence="1" key="1">
    <citation type="submission" date="2021-02" db="EMBL/GenBank/DDBJ databases">
        <authorList>
            <person name="Nowell W R."/>
        </authorList>
    </citation>
    <scope>NUCLEOTIDE SEQUENCE</scope>
</reference>
<dbReference type="Proteomes" id="UP000663834">
    <property type="component" value="Unassembled WGS sequence"/>
</dbReference>
<protein>
    <submittedName>
        <fullName evidence="1">Uncharacterized protein</fullName>
    </submittedName>
</protein>
<dbReference type="EMBL" id="CAJOBJ010294240">
    <property type="protein sequence ID" value="CAF5156533.1"/>
    <property type="molecule type" value="Genomic_DNA"/>
</dbReference>
<dbReference type="EMBL" id="CAJNOW010009163">
    <property type="protein sequence ID" value="CAF1556214.1"/>
    <property type="molecule type" value="Genomic_DNA"/>
</dbReference>
<accession>A0A815XDP2</accession>
<proteinExistence type="predicted"/>
<evidence type="ECO:0000313" key="1">
    <source>
        <dbReference type="EMBL" id="CAF1556214.1"/>
    </source>
</evidence>
<gene>
    <name evidence="2" type="ORF">GIL414_LOCUS65447</name>
    <name evidence="1" type="ORF">KQP761_LOCUS18022</name>
</gene>
<evidence type="ECO:0000313" key="2">
    <source>
        <dbReference type="EMBL" id="CAF5156533.1"/>
    </source>
</evidence>
<sequence>HYYRNVTTALAVAIEQAKIYQRLKSIGRLIIKSK</sequence>
<name>A0A815XDP2_9BILA</name>
<organism evidence="1 3">
    <name type="scientific">Rotaria magnacalcarata</name>
    <dbReference type="NCBI Taxonomy" id="392030"/>
    <lineage>
        <taxon>Eukaryota</taxon>
        <taxon>Metazoa</taxon>
        <taxon>Spiralia</taxon>
        <taxon>Gnathifera</taxon>
        <taxon>Rotifera</taxon>
        <taxon>Eurotatoria</taxon>
        <taxon>Bdelloidea</taxon>
        <taxon>Philodinida</taxon>
        <taxon>Philodinidae</taxon>
        <taxon>Rotaria</taxon>
    </lineage>
</organism>
<feature type="non-terminal residue" evidence="1">
    <location>
        <position position="1"/>
    </location>
</feature>
<dbReference type="Proteomes" id="UP000681720">
    <property type="component" value="Unassembled WGS sequence"/>
</dbReference>
<comment type="caution">
    <text evidence="1">The sequence shown here is derived from an EMBL/GenBank/DDBJ whole genome shotgun (WGS) entry which is preliminary data.</text>
</comment>